<proteinExistence type="predicted"/>
<organism evidence="2 3">
    <name type="scientific">Marinimicrobium koreense</name>
    <dbReference type="NCBI Taxonomy" id="306545"/>
    <lineage>
        <taxon>Bacteria</taxon>
        <taxon>Pseudomonadati</taxon>
        <taxon>Pseudomonadota</taxon>
        <taxon>Gammaproteobacteria</taxon>
        <taxon>Cellvibrionales</taxon>
        <taxon>Cellvibrionaceae</taxon>
        <taxon>Marinimicrobium</taxon>
    </lineage>
</organism>
<dbReference type="EMBL" id="RJUK01000001">
    <property type="protein sequence ID" value="ROQ20616.1"/>
    <property type="molecule type" value="Genomic_DNA"/>
</dbReference>
<feature type="transmembrane region" description="Helical" evidence="1">
    <location>
        <begin position="75"/>
        <end position="92"/>
    </location>
</feature>
<dbReference type="Pfam" id="PF09842">
    <property type="entry name" value="DUF2069"/>
    <property type="match status" value="1"/>
</dbReference>
<feature type="transmembrane region" description="Helical" evidence="1">
    <location>
        <begin position="51"/>
        <end position="68"/>
    </location>
</feature>
<evidence type="ECO:0000313" key="2">
    <source>
        <dbReference type="EMBL" id="ROQ20616.1"/>
    </source>
</evidence>
<dbReference type="OrthoDB" id="5738125at2"/>
<comment type="caution">
    <text evidence="2">The sequence shown here is derived from an EMBL/GenBank/DDBJ whole genome shotgun (WGS) entry which is preliminary data.</text>
</comment>
<reference evidence="2 3" key="1">
    <citation type="submission" date="2018-11" db="EMBL/GenBank/DDBJ databases">
        <title>Genomic Encyclopedia of Type Strains, Phase IV (KMG-IV): sequencing the most valuable type-strain genomes for metagenomic binning, comparative biology and taxonomic classification.</title>
        <authorList>
            <person name="Goeker M."/>
        </authorList>
    </citation>
    <scope>NUCLEOTIDE SEQUENCE [LARGE SCALE GENOMIC DNA]</scope>
    <source>
        <strain evidence="2 3">DSM 16974</strain>
    </source>
</reference>
<keyword evidence="3" id="KW-1185">Reference proteome</keyword>
<dbReference type="Proteomes" id="UP000273643">
    <property type="component" value="Unassembled WGS sequence"/>
</dbReference>
<protein>
    <submittedName>
        <fullName evidence="2">Putative membrane protein</fullName>
    </submittedName>
</protein>
<feature type="transmembrane region" description="Helical" evidence="1">
    <location>
        <begin position="104"/>
        <end position="123"/>
    </location>
</feature>
<dbReference type="AlphaFoldDB" id="A0A3N1P791"/>
<accession>A0A3N1P791</accession>
<keyword evidence="1" id="KW-1133">Transmembrane helix</keyword>
<dbReference type="InterPro" id="IPR018643">
    <property type="entry name" value="DUF2069_membrane"/>
</dbReference>
<sequence length="134" mass="15758">MGMAPKPPENTEQAQHIKRKLSVARTLVLATYSGLLLMFTLLTLFKAEPNWPLWIVQVVPLLIFAPGLKRGYHRTYSWLCFVVLLYFTWAVTNTLSPLAYWRDYLAVALTVILFSSAMMASRWRQQWWLWENRH</sequence>
<name>A0A3N1P791_9GAMM</name>
<feature type="transmembrane region" description="Helical" evidence="1">
    <location>
        <begin position="26"/>
        <end position="45"/>
    </location>
</feature>
<gene>
    <name evidence="2" type="ORF">EDC38_1223</name>
</gene>
<keyword evidence="1" id="KW-0472">Membrane</keyword>
<evidence type="ECO:0000256" key="1">
    <source>
        <dbReference type="SAM" id="Phobius"/>
    </source>
</evidence>
<evidence type="ECO:0000313" key="3">
    <source>
        <dbReference type="Proteomes" id="UP000273643"/>
    </source>
</evidence>
<keyword evidence="1" id="KW-0812">Transmembrane</keyword>